<accession>A0A143YDQ6</accession>
<evidence type="ECO:0000313" key="1">
    <source>
        <dbReference type="EMBL" id="CZQ86870.1"/>
    </source>
</evidence>
<dbReference type="Pfam" id="PF13797">
    <property type="entry name" value="Post_transc_reg"/>
    <property type="match status" value="1"/>
</dbReference>
<dbReference type="Proteomes" id="UP000195947">
    <property type="component" value="Unassembled WGS sequence"/>
</dbReference>
<dbReference type="AlphaFoldDB" id="A0A143YDQ6"/>
<evidence type="ECO:0000313" key="5">
    <source>
        <dbReference type="Proteomes" id="UP000199686"/>
    </source>
</evidence>
<reference evidence="1 4" key="1">
    <citation type="submission" date="2016-02" db="EMBL/GenBank/DDBJ databases">
        <authorList>
            <person name="Strepis N."/>
        </authorList>
    </citation>
    <scope>NUCLEOTIDE SEQUENCE [LARGE SCALE GENOMIC DNA]</scope>
    <source>
        <strain evidence="1">Trichococcus flocculiformis</strain>
    </source>
</reference>
<gene>
    <name evidence="2" type="ORF">GX662_02520</name>
    <name evidence="3" type="ORF">SAMN04488507_100199</name>
    <name evidence="1" type="ORF">TFLO_813</name>
</gene>
<name>A0A143YDQ6_9LACT</name>
<reference evidence="2 6" key="3">
    <citation type="journal article" date="2020" name="Biotechnol. Biofuels">
        <title>New insights from the biogas microbiome by comprehensive genome-resolved metagenomics of nearly 1600 species originating from multiple anaerobic digesters.</title>
        <authorList>
            <person name="Campanaro S."/>
            <person name="Treu L."/>
            <person name="Rodriguez-R L.M."/>
            <person name="Kovalovszki A."/>
            <person name="Ziels R.M."/>
            <person name="Maus I."/>
            <person name="Zhu X."/>
            <person name="Kougias P.G."/>
            <person name="Basile A."/>
            <person name="Luo G."/>
            <person name="Schluter A."/>
            <person name="Konstantinidis K.T."/>
            <person name="Angelidaki I."/>
        </authorList>
    </citation>
    <scope>NUCLEOTIDE SEQUENCE [LARGE SCALE GENOMIC DNA]</scope>
    <source>
        <strain evidence="2">AS07pgkLD_105</strain>
    </source>
</reference>
<dbReference type="EMBL" id="FJMZ01000005">
    <property type="protein sequence ID" value="CZQ86870.1"/>
    <property type="molecule type" value="Genomic_DNA"/>
</dbReference>
<dbReference type="EMBL" id="JAAZCD010000054">
    <property type="protein sequence ID" value="NLD31120.1"/>
    <property type="molecule type" value="Genomic_DNA"/>
</dbReference>
<dbReference type="EMBL" id="FOQC01000001">
    <property type="protein sequence ID" value="SFH46638.1"/>
    <property type="molecule type" value="Genomic_DNA"/>
</dbReference>
<evidence type="ECO:0000313" key="4">
    <source>
        <dbReference type="Proteomes" id="UP000195947"/>
    </source>
</evidence>
<organism evidence="2 6">
    <name type="scientific">Trichococcus flocculiformis</name>
    <dbReference type="NCBI Taxonomy" id="82803"/>
    <lineage>
        <taxon>Bacteria</taxon>
        <taxon>Bacillati</taxon>
        <taxon>Bacillota</taxon>
        <taxon>Bacilli</taxon>
        <taxon>Lactobacillales</taxon>
        <taxon>Carnobacteriaceae</taxon>
        <taxon>Trichococcus</taxon>
    </lineage>
</organism>
<dbReference type="STRING" id="82803.SAMN04488048_104166"/>
<dbReference type="InterPro" id="IPR025716">
    <property type="entry name" value="Post-transcriptional_regulator"/>
</dbReference>
<dbReference type="Proteomes" id="UP000199686">
    <property type="component" value="Unassembled WGS sequence"/>
</dbReference>
<comment type="caution">
    <text evidence="2">The sequence shown here is derived from an EMBL/GenBank/DDBJ whole genome shotgun (WGS) entry which is preliminary data.</text>
</comment>
<dbReference type="OrthoDB" id="1646015at2"/>
<evidence type="ECO:0000313" key="3">
    <source>
        <dbReference type="EMBL" id="SFH46638.1"/>
    </source>
</evidence>
<evidence type="ECO:0000313" key="2">
    <source>
        <dbReference type="EMBL" id="NLD31120.1"/>
    </source>
</evidence>
<reference evidence="3 5" key="2">
    <citation type="submission" date="2016-10" db="EMBL/GenBank/DDBJ databases">
        <authorList>
            <person name="Varghese N."/>
            <person name="Submissions S."/>
        </authorList>
    </citation>
    <scope>NUCLEOTIDE SEQUENCE [LARGE SCALE GENOMIC DNA]</scope>
    <source>
        <strain evidence="3 5">DSM 2094</strain>
    </source>
</reference>
<dbReference type="Proteomes" id="UP000589373">
    <property type="component" value="Unassembled WGS sequence"/>
</dbReference>
<sequence length="93" mass="11370">MPAISEKQYDQLEPWFKLKATEFNKLGYENIQVDDIYRYFKEFSWKHTVPPHYYQQIRDIMKTTVNHYFDFVALEAQVYKVSSLDEINFDDFL</sequence>
<keyword evidence="4" id="KW-1185">Reference proteome</keyword>
<dbReference type="RefSeq" id="WP_086988432.1">
    <property type="nucleotide sequence ID" value="NZ_FJMZ01000005.1"/>
</dbReference>
<proteinExistence type="predicted"/>
<evidence type="ECO:0000313" key="6">
    <source>
        <dbReference type="Proteomes" id="UP000589373"/>
    </source>
</evidence>
<protein>
    <submittedName>
        <fullName evidence="2">Post-transcriptional regulator</fullName>
    </submittedName>
</protein>